<keyword evidence="1" id="KW-0805">Transcription regulation</keyword>
<dbReference type="GO" id="GO:0003700">
    <property type="term" value="F:DNA-binding transcription factor activity"/>
    <property type="evidence" value="ECO:0007669"/>
    <property type="project" value="InterPro"/>
</dbReference>
<evidence type="ECO:0000256" key="3">
    <source>
        <dbReference type="ARBA" id="ARBA00023163"/>
    </source>
</evidence>
<dbReference type="Proteomes" id="UP000334340">
    <property type="component" value="Unassembled WGS sequence"/>
</dbReference>
<dbReference type="Pfam" id="PF01022">
    <property type="entry name" value="HTH_5"/>
    <property type="match status" value="1"/>
</dbReference>
<dbReference type="InterPro" id="IPR051011">
    <property type="entry name" value="Metal_resp_trans_reg"/>
</dbReference>
<dbReference type="SUPFAM" id="SSF46785">
    <property type="entry name" value="Winged helix' DNA-binding domain"/>
    <property type="match status" value="1"/>
</dbReference>
<dbReference type="GO" id="GO:0003677">
    <property type="term" value="F:DNA binding"/>
    <property type="evidence" value="ECO:0007669"/>
    <property type="project" value="UniProtKB-KW"/>
</dbReference>
<dbReference type="PROSITE" id="PS50987">
    <property type="entry name" value="HTH_ARSR_2"/>
    <property type="match status" value="1"/>
</dbReference>
<dbReference type="InterPro" id="IPR036390">
    <property type="entry name" value="WH_DNA-bd_sf"/>
</dbReference>
<evidence type="ECO:0000256" key="1">
    <source>
        <dbReference type="ARBA" id="ARBA00023015"/>
    </source>
</evidence>
<dbReference type="NCBIfam" id="NF033788">
    <property type="entry name" value="HTH_metalloreg"/>
    <property type="match status" value="1"/>
</dbReference>
<evidence type="ECO:0000259" key="4">
    <source>
        <dbReference type="PROSITE" id="PS50987"/>
    </source>
</evidence>
<gene>
    <name evidence="5" type="ORF">MELA_01371</name>
</gene>
<dbReference type="PANTHER" id="PTHR43132">
    <property type="entry name" value="ARSENICAL RESISTANCE OPERON REPRESSOR ARSR-RELATED"/>
    <property type="match status" value="1"/>
</dbReference>
<dbReference type="SMART" id="SM00418">
    <property type="entry name" value="HTH_ARSR"/>
    <property type="match status" value="1"/>
</dbReference>
<keyword evidence="2" id="KW-0238">DNA-binding</keyword>
<dbReference type="InterPro" id="IPR001845">
    <property type="entry name" value="HTH_ArsR_DNA-bd_dom"/>
</dbReference>
<reference evidence="5 6" key="1">
    <citation type="submission" date="2019-07" db="EMBL/GenBank/DDBJ databases">
        <authorList>
            <person name="Cremers G."/>
        </authorList>
    </citation>
    <scope>NUCLEOTIDE SEQUENCE [LARGE SCALE GENOMIC DNA]</scope>
</reference>
<dbReference type="CDD" id="cd00090">
    <property type="entry name" value="HTH_ARSR"/>
    <property type="match status" value="1"/>
</dbReference>
<proteinExistence type="predicted"/>
<protein>
    <submittedName>
        <fullName evidence="5">ArsR family transcriptional regulator</fullName>
    </submittedName>
</protein>
<name>A0A564ZIT0_9BACT</name>
<dbReference type="EMBL" id="CABIKM010000022">
    <property type="protein sequence ID" value="VUZ84996.1"/>
    <property type="molecule type" value="Genomic_DNA"/>
</dbReference>
<dbReference type="Gene3D" id="1.10.10.10">
    <property type="entry name" value="Winged helix-like DNA-binding domain superfamily/Winged helix DNA-binding domain"/>
    <property type="match status" value="1"/>
</dbReference>
<dbReference type="InterPro" id="IPR036388">
    <property type="entry name" value="WH-like_DNA-bd_sf"/>
</dbReference>
<organism evidence="5 6">
    <name type="scientific">Candidatus Methylomirabilis lanthanidiphila</name>
    <dbReference type="NCBI Taxonomy" id="2211376"/>
    <lineage>
        <taxon>Bacteria</taxon>
        <taxon>Candidatus Methylomirabilota</taxon>
        <taxon>Candidatus Methylomirabilia</taxon>
        <taxon>Candidatus Methylomirabilales</taxon>
        <taxon>Candidatus Methylomirabilaceae</taxon>
        <taxon>Candidatus Methylomirabilis</taxon>
    </lineage>
</organism>
<dbReference type="InterPro" id="IPR011991">
    <property type="entry name" value="ArsR-like_HTH"/>
</dbReference>
<evidence type="ECO:0000313" key="6">
    <source>
        <dbReference type="Proteomes" id="UP000334340"/>
    </source>
</evidence>
<evidence type="ECO:0000256" key="2">
    <source>
        <dbReference type="ARBA" id="ARBA00023125"/>
    </source>
</evidence>
<dbReference type="AlphaFoldDB" id="A0A564ZIT0"/>
<accession>A0A564ZIT0</accession>
<sequence>MSALRKLVPEREFAVLELSAKFFRGLGDPTRLKILDILLDGDKSVSDLVRLLGIQQGRVSNHLACLKWCGYVTTTTKGRYTVYCIADKRVKQILRLSREMVAKNAEHLWACTRIAETQKPLATTGK</sequence>
<keyword evidence="6" id="KW-1185">Reference proteome</keyword>
<keyword evidence="3" id="KW-0804">Transcription</keyword>
<feature type="domain" description="HTH arsR-type" evidence="4">
    <location>
        <begin position="11"/>
        <end position="105"/>
    </location>
</feature>
<dbReference type="PANTHER" id="PTHR43132:SF2">
    <property type="entry name" value="ARSENICAL RESISTANCE OPERON REPRESSOR ARSR-RELATED"/>
    <property type="match status" value="1"/>
</dbReference>
<dbReference type="PRINTS" id="PR00778">
    <property type="entry name" value="HTHARSR"/>
</dbReference>
<evidence type="ECO:0000313" key="5">
    <source>
        <dbReference type="EMBL" id="VUZ84996.1"/>
    </source>
</evidence>